<organism evidence="1 2">
    <name type="scientific">Plutella xylostella</name>
    <name type="common">Diamondback moth</name>
    <name type="synonym">Plutella maculipennis</name>
    <dbReference type="NCBI Taxonomy" id="51655"/>
    <lineage>
        <taxon>Eukaryota</taxon>
        <taxon>Metazoa</taxon>
        <taxon>Ecdysozoa</taxon>
        <taxon>Arthropoda</taxon>
        <taxon>Hexapoda</taxon>
        <taxon>Insecta</taxon>
        <taxon>Pterygota</taxon>
        <taxon>Neoptera</taxon>
        <taxon>Endopterygota</taxon>
        <taxon>Lepidoptera</taxon>
        <taxon>Glossata</taxon>
        <taxon>Ditrysia</taxon>
        <taxon>Yponomeutoidea</taxon>
        <taxon>Plutellidae</taxon>
        <taxon>Plutella</taxon>
    </lineage>
</organism>
<name>A0A8S4E970_PLUXY</name>
<keyword evidence="2" id="KW-1185">Reference proteome</keyword>
<evidence type="ECO:0000313" key="2">
    <source>
        <dbReference type="Proteomes" id="UP000653454"/>
    </source>
</evidence>
<proteinExistence type="predicted"/>
<sequence>MAGAVAPRSRLLSHGSARNYFSLPPPHQFLSLMVLFETRKSSSNPRRGPSASTILDYAFALDEIFFNLCKGCVAAAMSCVPPSAFSAGRIREATRDMKSPPGKSTTESPIKYFHTKFMELSPLKYNSKLMNSIWGFYNRYSPHNVKKVSEPGAPSGEMQPSAAISPNKSEPVLNLPPHLDNMWASIKVSQSH</sequence>
<gene>
    <name evidence="1" type="ORF">PLXY2_LOCUS4728</name>
</gene>
<accession>A0A8S4E970</accession>
<dbReference type="EMBL" id="CAJHNJ030000013">
    <property type="protein sequence ID" value="CAG9111943.1"/>
    <property type="molecule type" value="Genomic_DNA"/>
</dbReference>
<dbReference type="Proteomes" id="UP000653454">
    <property type="component" value="Unassembled WGS sequence"/>
</dbReference>
<dbReference type="AlphaFoldDB" id="A0A8S4E970"/>
<dbReference type="OrthoDB" id="6479173at2759"/>
<comment type="caution">
    <text evidence="1">The sequence shown here is derived from an EMBL/GenBank/DDBJ whole genome shotgun (WGS) entry which is preliminary data.</text>
</comment>
<evidence type="ECO:0000313" key="1">
    <source>
        <dbReference type="EMBL" id="CAG9111943.1"/>
    </source>
</evidence>
<protein>
    <submittedName>
        <fullName evidence="1">(diamondback moth) hypothetical protein</fullName>
    </submittedName>
</protein>
<reference evidence="1" key="1">
    <citation type="submission" date="2020-11" db="EMBL/GenBank/DDBJ databases">
        <authorList>
            <person name="Whiteford S."/>
        </authorList>
    </citation>
    <scope>NUCLEOTIDE SEQUENCE</scope>
</reference>